<comment type="cofactor">
    <cofactor evidence="8">
        <name>Mg(2+)</name>
        <dbReference type="ChEBI" id="CHEBI:18420"/>
    </cofactor>
    <cofactor evidence="8">
        <name>Mn(2+)</name>
        <dbReference type="ChEBI" id="CHEBI:29035"/>
    </cofactor>
</comment>
<evidence type="ECO:0000256" key="6">
    <source>
        <dbReference type="ARBA" id="ARBA00022842"/>
    </source>
</evidence>
<dbReference type="CDD" id="cd22326">
    <property type="entry name" value="FAN1-like"/>
    <property type="match status" value="1"/>
</dbReference>
<dbReference type="OrthoDB" id="76364at2759"/>
<dbReference type="Pfam" id="PF21315">
    <property type="entry name" value="FAN1_HTH"/>
    <property type="match status" value="1"/>
</dbReference>
<keyword evidence="4 8" id="KW-0479">Metal-binding</keyword>
<evidence type="ECO:0000256" key="5">
    <source>
        <dbReference type="ARBA" id="ARBA00022801"/>
    </source>
</evidence>
<dbReference type="FunFam" id="3.40.1350.10:FF:000009">
    <property type="entry name" value="Fanconi-associated nuclease"/>
    <property type="match status" value="1"/>
</dbReference>
<dbReference type="InterPro" id="IPR011856">
    <property type="entry name" value="tRNA_endonuc-like_dom_sf"/>
</dbReference>
<evidence type="ECO:0000313" key="11">
    <source>
        <dbReference type="EMBL" id="PHH59026.1"/>
    </source>
</evidence>
<comment type="catalytic activity">
    <reaction evidence="1 8">
        <text>Hydrolytically removes 5'-nucleotides successively from the 3'-hydroxy termini of 3'-hydroxy-terminated oligonucleotides.</text>
        <dbReference type="EC" id="3.1.4.1"/>
    </reaction>
</comment>
<dbReference type="Gene3D" id="3.40.1350.10">
    <property type="match status" value="1"/>
</dbReference>
<keyword evidence="8" id="KW-0234">DNA repair</keyword>
<gene>
    <name evidence="11" type="ORF">CDD81_3928</name>
</gene>
<dbReference type="InterPro" id="IPR033315">
    <property type="entry name" value="Fan1-like"/>
</dbReference>
<keyword evidence="7 8" id="KW-0464">Manganese</keyword>
<evidence type="ECO:0000256" key="2">
    <source>
        <dbReference type="ARBA" id="ARBA00005533"/>
    </source>
</evidence>
<feature type="compositionally biased region" description="Basic and acidic residues" evidence="9">
    <location>
        <begin position="48"/>
        <end position="59"/>
    </location>
</feature>
<keyword evidence="8" id="KW-0227">DNA damage</keyword>
<dbReference type="GO" id="GO:0017108">
    <property type="term" value="F:5'-flap endonuclease activity"/>
    <property type="evidence" value="ECO:0007669"/>
    <property type="project" value="TreeGrafter"/>
</dbReference>
<evidence type="ECO:0000259" key="10">
    <source>
        <dbReference type="SMART" id="SM00990"/>
    </source>
</evidence>
<feature type="domain" description="VRR-NUC" evidence="10">
    <location>
        <begin position="693"/>
        <end position="814"/>
    </location>
</feature>
<dbReference type="PANTHER" id="PTHR15749:SF4">
    <property type="entry name" value="FANCONI-ASSOCIATED NUCLEASE 1"/>
    <property type="match status" value="1"/>
</dbReference>
<dbReference type="InterPro" id="IPR049125">
    <property type="entry name" value="FAN1-like_WH"/>
</dbReference>
<evidence type="ECO:0000256" key="1">
    <source>
        <dbReference type="ARBA" id="ARBA00000983"/>
    </source>
</evidence>
<dbReference type="GO" id="GO:0046872">
    <property type="term" value="F:metal ion binding"/>
    <property type="evidence" value="ECO:0007669"/>
    <property type="project" value="UniProtKB-KW"/>
</dbReference>
<accession>A0A2C5XUA7</accession>
<comment type="subcellular location">
    <subcellularLocation>
        <location evidence="8">Nucleus</location>
    </subcellularLocation>
</comment>
<comment type="caution">
    <text evidence="11">The sequence shown here is derived from an EMBL/GenBank/DDBJ whole genome shotgun (WGS) entry which is preliminary data.</text>
</comment>
<dbReference type="Proteomes" id="UP000226192">
    <property type="component" value="Unassembled WGS sequence"/>
</dbReference>
<reference evidence="11 12" key="1">
    <citation type="submission" date="2017-06" db="EMBL/GenBank/DDBJ databases">
        <title>Ant-infecting Ophiocordyceps genomes reveal a high diversity of potential behavioral manipulation genes and a possible major role for enterotoxins.</title>
        <authorList>
            <person name="De Bekker C."/>
            <person name="Evans H.C."/>
            <person name="Brachmann A."/>
            <person name="Hughes D.P."/>
        </authorList>
    </citation>
    <scope>NUCLEOTIDE SEQUENCE [LARGE SCALE GENOMIC DNA]</scope>
    <source>
        <strain evidence="11 12">Map64</strain>
    </source>
</reference>
<dbReference type="GO" id="GO:0070336">
    <property type="term" value="F:flap-structured DNA binding"/>
    <property type="evidence" value="ECO:0007669"/>
    <property type="project" value="TreeGrafter"/>
</dbReference>
<evidence type="ECO:0000256" key="3">
    <source>
        <dbReference type="ARBA" id="ARBA00022722"/>
    </source>
</evidence>
<name>A0A2C5XUA7_9HYPO</name>
<evidence type="ECO:0000256" key="7">
    <source>
        <dbReference type="ARBA" id="ARBA00023211"/>
    </source>
</evidence>
<dbReference type="InterPro" id="IPR049126">
    <property type="entry name" value="FAN1-like_TPR"/>
</dbReference>
<feature type="region of interest" description="Disordered" evidence="9">
    <location>
        <begin position="1"/>
        <end position="76"/>
    </location>
</feature>
<keyword evidence="3 8" id="KW-0540">Nuclease</keyword>
<dbReference type="GO" id="GO:0005634">
    <property type="term" value="C:nucleus"/>
    <property type="evidence" value="ECO:0007669"/>
    <property type="project" value="UniProtKB-SubCell"/>
</dbReference>
<proteinExistence type="inferred from homology"/>
<dbReference type="InterPro" id="IPR049132">
    <property type="entry name" value="FAN1-like_euk"/>
</dbReference>
<dbReference type="SMART" id="SM00990">
    <property type="entry name" value="VRR_NUC"/>
    <property type="match status" value="1"/>
</dbReference>
<keyword evidence="6 8" id="KW-0460">Magnesium</keyword>
<evidence type="ECO:0000256" key="4">
    <source>
        <dbReference type="ARBA" id="ARBA00022723"/>
    </source>
</evidence>
<comment type="similarity">
    <text evidence="2 8">Belongs to the FAN1 family.</text>
</comment>
<keyword evidence="8" id="KW-0539">Nucleus</keyword>
<keyword evidence="5 8" id="KW-0378">Hydrolase</keyword>
<dbReference type="Pfam" id="PF21170">
    <property type="entry name" value="FAN1_TPR"/>
    <property type="match status" value="1"/>
</dbReference>
<organism evidence="11 12">
    <name type="scientific">Ophiocordyceps australis</name>
    <dbReference type="NCBI Taxonomy" id="1399860"/>
    <lineage>
        <taxon>Eukaryota</taxon>
        <taxon>Fungi</taxon>
        <taxon>Dikarya</taxon>
        <taxon>Ascomycota</taxon>
        <taxon>Pezizomycotina</taxon>
        <taxon>Sordariomycetes</taxon>
        <taxon>Hypocreomycetidae</taxon>
        <taxon>Hypocreales</taxon>
        <taxon>Ophiocordycipitaceae</taxon>
        <taxon>Ophiocordyceps</taxon>
    </lineage>
</organism>
<evidence type="ECO:0000313" key="12">
    <source>
        <dbReference type="Proteomes" id="UP000226192"/>
    </source>
</evidence>
<sequence length="820" mass="93033">MDAFVKRIPQGERVFSEARATRSGPTPEPPPAKRCRREEATDSASETGEEHLLEQRDPDDCQDEAEEEQRGRTTDVENVLAPTQVDDDAIKEYEDMRSLQLETRVNETDGATWVPAKSSIYVDAFNLALDTVLEDEWQLFNDEELQVFGQWRSLDYQSQYLYVRLFLRKTAAWHRSSRLKYYADVSDPEAAIESLQQERPITQSERPKTPDEIAELGLQDVSIGQSFSFVNVLQVDAQTINEALPLLLLDELKMLAKEAKTRGGSKTELIKGLVATSQQQVGLRALGLGRCDRLGGEGTDWGQDAKLGGQKSQEQHVVQRTRGLVGPCIRVSPLSLKLFERVHLVFYRSTEWSEKSLLAIILARMSKRTFADYVVCRSSTIFASRMHLVEYEEAIRLEARIDSLLESNGKPSEADYQEILDTHDRVYPRWQALVAHEGEKEQRLYETGQGAYLRRFNPAHSYTRIMHKALAVLARRKQHGREHALLGELLAQRLFHPARRGAWYQRKALVEEHYMYKASGSPHDAQQHRRAWRRVAAATCEAGLQDPDCHLVHHYDLQKRLVKLEKQLRIPRRLQHDFGHVQLAQPVEMTISGIQVKRRGGAASTKTIWLDSDAAECSVEQMCLGRLRAAGWKGYHSEGGILRTLFAYLFYDVLFCPLPNVFQTPFQTCPLDLFTDAFFPARISRINHLLAQIANGAAEHLLRSVWARHHAPRTSIVGLRWEYGVQDLAELVRCLGGPALAAVCTVLAQDYRQRAGGVPDLLLWREKGAADEQERQVLFVEVKSANDRLSDSQRLWIHVLTGAGIKVALCNAVASEVRHL</sequence>
<dbReference type="STRING" id="1399860.A0A2C5XUA7"/>
<dbReference type="EMBL" id="NJET01000250">
    <property type="protein sequence ID" value="PHH59026.1"/>
    <property type="molecule type" value="Genomic_DNA"/>
</dbReference>
<evidence type="ECO:0000256" key="8">
    <source>
        <dbReference type="RuleBase" id="RU365033"/>
    </source>
</evidence>
<dbReference type="AlphaFoldDB" id="A0A2C5XUA7"/>
<dbReference type="Pfam" id="PF08774">
    <property type="entry name" value="VRR_NUC"/>
    <property type="match status" value="1"/>
</dbReference>
<dbReference type="EC" id="3.1.4.1" evidence="8"/>
<evidence type="ECO:0000256" key="9">
    <source>
        <dbReference type="SAM" id="MobiDB-lite"/>
    </source>
</evidence>
<protein>
    <recommendedName>
        <fullName evidence="8">Fanconi-associated nuclease</fullName>
        <ecNumber evidence="8">3.1.4.1</ecNumber>
    </recommendedName>
</protein>
<dbReference type="GO" id="GO:0004528">
    <property type="term" value="F:phosphodiesterase I activity"/>
    <property type="evidence" value="ECO:0007669"/>
    <property type="project" value="UniProtKB-EC"/>
</dbReference>
<dbReference type="GO" id="GO:0036297">
    <property type="term" value="P:interstrand cross-link repair"/>
    <property type="evidence" value="ECO:0007669"/>
    <property type="project" value="InterPro"/>
</dbReference>
<comment type="function">
    <text evidence="8">Nuclease required for the repair of DNA interstrand cross-links (ICL). Acts as a 5'-3' exonuclease that anchors at a cut end of DNA and cleaves DNA successively at every third nucleotide, allowing to excise an ICL from one strand through flanking incisions.</text>
</comment>
<dbReference type="GO" id="GO:0008409">
    <property type="term" value="F:5'-3' exonuclease activity"/>
    <property type="evidence" value="ECO:0007669"/>
    <property type="project" value="TreeGrafter"/>
</dbReference>
<dbReference type="PANTHER" id="PTHR15749">
    <property type="entry name" value="FANCONI-ASSOCIATED NUCLEASE 1"/>
    <property type="match status" value="1"/>
</dbReference>
<dbReference type="InterPro" id="IPR014883">
    <property type="entry name" value="VRR_NUC"/>
</dbReference>
<keyword evidence="12" id="KW-1185">Reference proteome</keyword>